<accession>A0A5M9QLP3</accession>
<dbReference type="RefSeq" id="WP_150337588.1">
    <property type="nucleotide sequence ID" value="NZ_JAERIX010000008.1"/>
</dbReference>
<dbReference type="EMBL" id="VXKE01000019">
    <property type="protein sequence ID" value="KAA8708572.1"/>
    <property type="molecule type" value="Genomic_DNA"/>
</dbReference>
<dbReference type="Proteomes" id="UP000323707">
    <property type="component" value="Unassembled WGS sequence"/>
</dbReference>
<comment type="caution">
    <text evidence="1">The sequence shown here is derived from an EMBL/GenBank/DDBJ whole genome shotgun (WGS) entry which is preliminary data.</text>
</comment>
<evidence type="ECO:0008006" key="3">
    <source>
        <dbReference type="Google" id="ProtNLM"/>
    </source>
</evidence>
<dbReference type="Gene3D" id="3.40.50.10610">
    <property type="entry name" value="ABC-type transport auxiliary lipoprotein component"/>
    <property type="match status" value="1"/>
</dbReference>
<dbReference type="PROSITE" id="PS51257">
    <property type="entry name" value="PROKAR_LIPOPROTEIN"/>
    <property type="match status" value="1"/>
</dbReference>
<dbReference type="Pfam" id="PF13036">
    <property type="entry name" value="LpoB"/>
    <property type="match status" value="1"/>
</dbReference>
<evidence type="ECO:0000313" key="2">
    <source>
        <dbReference type="Proteomes" id="UP000323707"/>
    </source>
</evidence>
<organism evidence="1 2">
    <name type="scientific">Helicobacter canis</name>
    <dbReference type="NCBI Taxonomy" id="29419"/>
    <lineage>
        <taxon>Bacteria</taxon>
        <taxon>Pseudomonadati</taxon>
        <taxon>Campylobacterota</taxon>
        <taxon>Epsilonproteobacteria</taxon>
        <taxon>Campylobacterales</taxon>
        <taxon>Helicobacteraceae</taxon>
        <taxon>Helicobacter</taxon>
    </lineage>
</organism>
<proteinExistence type="predicted"/>
<reference evidence="1 2" key="1">
    <citation type="submission" date="2019-09" db="EMBL/GenBank/DDBJ databases">
        <title>Draft genome sequence of various Type strains from the CCUG.</title>
        <authorList>
            <person name="Pineiro-Iglesias B."/>
            <person name="Tunovic T."/>
            <person name="Unosson C."/>
            <person name="Inganas E."/>
            <person name="Ohlen M."/>
            <person name="Cardew S."/>
            <person name="Jensie-Markopoulos S."/>
            <person name="Salva-Serra F."/>
            <person name="Jaen-Luchoro D."/>
            <person name="Karlsson R."/>
            <person name="Svensson-Stadler L."/>
            <person name="Chun J."/>
            <person name="Moore E."/>
        </authorList>
    </citation>
    <scope>NUCLEOTIDE SEQUENCE [LARGE SCALE GENOMIC DNA]</scope>
    <source>
        <strain evidence="1 2">CCUG 32756T</strain>
    </source>
</reference>
<dbReference type="InterPro" id="IPR014094">
    <property type="entry name" value="LpoB"/>
</dbReference>
<protein>
    <recommendedName>
        <fullName evidence="3">Penicillin-binding protein activator LpoB</fullName>
    </recommendedName>
</protein>
<evidence type="ECO:0000313" key="1">
    <source>
        <dbReference type="EMBL" id="KAA8708572.1"/>
    </source>
</evidence>
<dbReference type="AlphaFoldDB" id="A0A5M9QLP3"/>
<name>A0A5M9QLP3_9HELI</name>
<gene>
    <name evidence="1" type="ORF">F4V45_06540</name>
</gene>
<sequence>MNSALKLCAAATLAVLFIGCGGKEVSVLDPKARGLVSAGLDSKDLEVSAKKLVDNFLESYGANADGSEFLEVGDIINDTMQEFDVERLAALITRDLRNAKKYRISRTSAGSGGRVNTRINTHQQRDNEEINQLDVAEKGSQRLAKISLGGKIIEKVTRVNKKEQRDYFLIFNLTDRHTGEELWDAEEKIVKLK</sequence>